<reference evidence="1" key="1">
    <citation type="submission" date="2020-05" db="EMBL/GenBank/DDBJ databases">
        <title>Mycena genomes resolve the evolution of fungal bioluminescence.</title>
        <authorList>
            <person name="Tsai I.J."/>
        </authorList>
    </citation>
    <scope>NUCLEOTIDE SEQUENCE</scope>
    <source>
        <strain evidence="1">171206Taipei</strain>
    </source>
</reference>
<keyword evidence="2" id="KW-1185">Reference proteome</keyword>
<dbReference type="RefSeq" id="XP_037221212.1">
    <property type="nucleotide sequence ID" value="XM_037360920.1"/>
</dbReference>
<comment type="caution">
    <text evidence="1">The sequence shown here is derived from an EMBL/GenBank/DDBJ whole genome shotgun (WGS) entry which is preliminary data.</text>
</comment>
<protein>
    <submittedName>
        <fullName evidence="1">Uncharacterized protein</fullName>
    </submittedName>
</protein>
<proteinExistence type="predicted"/>
<organism evidence="1 2">
    <name type="scientific">Mycena indigotica</name>
    <dbReference type="NCBI Taxonomy" id="2126181"/>
    <lineage>
        <taxon>Eukaryota</taxon>
        <taxon>Fungi</taxon>
        <taxon>Dikarya</taxon>
        <taxon>Basidiomycota</taxon>
        <taxon>Agaricomycotina</taxon>
        <taxon>Agaricomycetes</taxon>
        <taxon>Agaricomycetidae</taxon>
        <taxon>Agaricales</taxon>
        <taxon>Marasmiineae</taxon>
        <taxon>Mycenaceae</taxon>
        <taxon>Mycena</taxon>
    </lineage>
</organism>
<dbReference type="Proteomes" id="UP000636479">
    <property type="component" value="Unassembled WGS sequence"/>
</dbReference>
<gene>
    <name evidence="1" type="ORF">MIND_00409600</name>
</gene>
<dbReference type="OrthoDB" id="2998972at2759"/>
<name>A0A8H6SUM1_9AGAR</name>
<dbReference type="GeneID" id="59343436"/>
<evidence type="ECO:0000313" key="2">
    <source>
        <dbReference type="Proteomes" id="UP000636479"/>
    </source>
</evidence>
<sequence>MESPALWSRIIVDTDNWPLTDKAVISRNLGLLSTSLTRSGSHPLDVDIIIGSPLQEDWHSASTKTVALLSEHGHRWRTLFLWCATPSYIKIMELARGKLNSLVKLELVVSRISLWHSESAAPTDIFLDCPSLRKVIFCGDSKYIPALPAAQLSSFFVFL</sequence>
<dbReference type="EMBL" id="JACAZF010000004">
    <property type="protein sequence ID" value="KAF7306193.1"/>
    <property type="molecule type" value="Genomic_DNA"/>
</dbReference>
<evidence type="ECO:0000313" key="1">
    <source>
        <dbReference type="EMBL" id="KAF7306193.1"/>
    </source>
</evidence>
<dbReference type="AlphaFoldDB" id="A0A8H6SUM1"/>
<accession>A0A8H6SUM1</accession>